<keyword evidence="3" id="KW-1185">Reference proteome</keyword>
<evidence type="ECO:0000313" key="3">
    <source>
        <dbReference type="Proteomes" id="UP001221898"/>
    </source>
</evidence>
<name>A0AAD7WRW6_9TELE</name>
<reference evidence="2" key="1">
    <citation type="journal article" date="2023" name="Science">
        <title>Genome structures resolve the early diversification of teleost fishes.</title>
        <authorList>
            <person name="Parey E."/>
            <person name="Louis A."/>
            <person name="Montfort J."/>
            <person name="Bouchez O."/>
            <person name="Roques C."/>
            <person name="Iampietro C."/>
            <person name="Lluch J."/>
            <person name="Castinel A."/>
            <person name="Donnadieu C."/>
            <person name="Desvignes T."/>
            <person name="Floi Bucao C."/>
            <person name="Jouanno E."/>
            <person name="Wen M."/>
            <person name="Mejri S."/>
            <person name="Dirks R."/>
            <person name="Jansen H."/>
            <person name="Henkel C."/>
            <person name="Chen W.J."/>
            <person name="Zahm M."/>
            <person name="Cabau C."/>
            <person name="Klopp C."/>
            <person name="Thompson A.W."/>
            <person name="Robinson-Rechavi M."/>
            <person name="Braasch I."/>
            <person name="Lecointre G."/>
            <person name="Bobe J."/>
            <person name="Postlethwait J.H."/>
            <person name="Berthelot C."/>
            <person name="Roest Crollius H."/>
            <person name="Guiguen Y."/>
        </authorList>
    </citation>
    <scope>NUCLEOTIDE SEQUENCE</scope>
    <source>
        <strain evidence="2">NC1722</strain>
    </source>
</reference>
<gene>
    <name evidence="2" type="ORF">AAFF_G00296860</name>
</gene>
<organism evidence="2 3">
    <name type="scientific">Aldrovandia affinis</name>
    <dbReference type="NCBI Taxonomy" id="143900"/>
    <lineage>
        <taxon>Eukaryota</taxon>
        <taxon>Metazoa</taxon>
        <taxon>Chordata</taxon>
        <taxon>Craniata</taxon>
        <taxon>Vertebrata</taxon>
        <taxon>Euteleostomi</taxon>
        <taxon>Actinopterygii</taxon>
        <taxon>Neopterygii</taxon>
        <taxon>Teleostei</taxon>
        <taxon>Notacanthiformes</taxon>
        <taxon>Halosauridae</taxon>
        <taxon>Aldrovandia</taxon>
    </lineage>
</organism>
<sequence>MEGDGSQGWDNTHHTNLQPDTMFRVTPTALFGNLSVPQDKDQISQLKAPRFLQIPHSTTHQTHFLVNELQSVSLG</sequence>
<comment type="caution">
    <text evidence="2">The sequence shown here is derived from an EMBL/GenBank/DDBJ whole genome shotgun (WGS) entry which is preliminary data.</text>
</comment>
<feature type="region of interest" description="Disordered" evidence="1">
    <location>
        <begin position="1"/>
        <end position="20"/>
    </location>
</feature>
<accession>A0AAD7WRW6</accession>
<dbReference type="EMBL" id="JAINUG010000042">
    <property type="protein sequence ID" value="KAJ8406770.1"/>
    <property type="molecule type" value="Genomic_DNA"/>
</dbReference>
<evidence type="ECO:0000256" key="1">
    <source>
        <dbReference type="SAM" id="MobiDB-lite"/>
    </source>
</evidence>
<dbReference type="Proteomes" id="UP001221898">
    <property type="component" value="Unassembled WGS sequence"/>
</dbReference>
<evidence type="ECO:0000313" key="2">
    <source>
        <dbReference type="EMBL" id="KAJ8406770.1"/>
    </source>
</evidence>
<feature type="compositionally biased region" description="Polar residues" evidence="1">
    <location>
        <begin position="8"/>
        <end position="19"/>
    </location>
</feature>
<dbReference type="AlphaFoldDB" id="A0AAD7WRW6"/>
<protein>
    <submittedName>
        <fullName evidence="2">Uncharacterized protein</fullName>
    </submittedName>
</protein>
<proteinExistence type="predicted"/>